<dbReference type="RefSeq" id="WP_095618806.1">
    <property type="nucleotide sequence ID" value="NZ_NSKD01000016.1"/>
</dbReference>
<keyword evidence="1" id="KW-0732">Signal</keyword>
<reference evidence="2 3" key="1">
    <citation type="submission" date="2017-08" db="EMBL/GenBank/DDBJ databases">
        <title>Halovibrio sewagensis sp. nov., isolated from wastewater of high salinity.</title>
        <authorList>
            <person name="Dong X."/>
            <person name="Zhang G."/>
        </authorList>
    </citation>
    <scope>NUCLEOTIDE SEQUENCE [LARGE SCALE GENOMIC DNA]</scope>
    <source>
        <strain evidence="2 3">YL5-2</strain>
    </source>
</reference>
<accession>A0A2A2ETY9</accession>
<keyword evidence="3" id="KW-1185">Reference proteome</keyword>
<feature type="signal peptide" evidence="1">
    <location>
        <begin position="1"/>
        <end position="25"/>
    </location>
</feature>
<protein>
    <recommendedName>
        <fullName evidence="4">Porin</fullName>
    </recommendedName>
</protein>
<feature type="chain" id="PRO_5013104434" description="Porin" evidence="1">
    <location>
        <begin position="26"/>
        <end position="367"/>
    </location>
</feature>
<gene>
    <name evidence="2" type="ORF">CK501_16440</name>
</gene>
<dbReference type="Proteomes" id="UP000218896">
    <property type="component" value="Unassembled WGS sequence"/>
</dbReference>
<dbReference type="OrthoDB" id="7007897at2"/>
<comment type="caution">
    <text evidence="2">The sequence shown here is derived from an EMBL/GenBank/DDBJ whole genome shotgun (WGS) entry which is preliminary data.</text>
</comment>
<proteinExistence type="predicted"/>
<name>A0A2A2ETY9_9GAMM</name>
<evidence type="ECO:0000313" key="2">
    <source>
        <dbReference type="EMBL" id="PAU75822.1"/>
    </source>
</evidence>
<dbReference type="AlphaFoldDB" id="A0A2A2ETY9"/>
<evidence type="ECO:0008006" key="4">
    <source>
        <dbReference type="Google" id="ProtNLM"/>
    </source>
</evidence>
<evidence type="ECO:0000313" key="3">
    <source>
        <dbReference type="Proteomes" id="UP000218896"/>
    </source>
</evidence>
<sequence length="367" mass="39188">MADRTLKTSIGLMMLLLAGVPSAWASGMEPMSNREMADVRGQGVGIVMEDFRFAHGHDPDNNQTFRLSGITNQAGEDVEVLVDQLYIGGAESERGENLQTVNLGRLTNPFGIDLLDGDAIGGDAAGKAVFEYAAPEKVAQSEGVACLSGGTDTGCVSRAPNADQNIRGERMDLGFETTVQSGTAAAQSVNIHAEKAVVDGSFIQLWGATSDDSRQQLRGRIQTNFYTPSLTVSACEQGGTSCNTEIAFNDFMMELALGNEHQPLFMGVLGVGQEVKTDGETVAGPGNFRLELKAINNARSPAPINDAGDGSSDDDATYDFYNDYYTNDDYRSDIEVGSLEVGGQDMGATRMKGMLFQKLDVTTRSLD</sequence>
<organism evidence="2 3">
    <name type="scientific">Halovibrio salipaludis</name>
    <dbReference type="NCBI Taxonomy" id="2032626"/>
    <lineage>
        <taxon>Bacteria</taxon>
        <taxon>Pseudomonadati</taxon>
        <taxon>Pseudomonadota</taxon>
        <taxon>Gammaproteobacteria</taxon>
        <taxon>Oceanospirillales</taxon>
        <taxon>Halomonadaceae</taxon>
        <taxon>Halovibrio</taxon>
    </lineage>
</organism>
<dbReference type="EMBL" id="NSKD01000016">
    <property type="protein sequence ID" value="PAU75822.1"/>
    <property type="molecule type" value="Genomic_DNA"/>
</dbReference>
<evidence type="ECO:0000256" key="1">
    <source>
        <dbReference type="SAM" id="SignalP"/>
    </source>
</evidence>